<keyword evidence="1" id="KW-0732">Signal</keyword>
<dbReference type="EMBL" id="JBEFKJ010000017">
    <property type="protein sequence ID" value="KAL2041297.1"/>
    <property type="molecule type" value="Genomic_DNA"/>
</dbReference>
<feature type="chain" id="PRO_5045752747" evidence="1">
    <location>
        <begin position="25"/>
        <end position="182"/>
    </location>
</feature>
<evidence type="ECO:0000313" key="3">
    <source>
        <dbReference type="Proteomes" id="UP001590950"/>
    </source>
</evidence>
<feature type="signal peptide" evidence="1">
    <location>
        <begin position="1"/>
        <end position="24"/>
    </location>
</feature>
<accession>A0ABR4AA17</accession>
<name>A0ABR4AA17_9LECA</name>
<evidence type="ECO:0000256" key="1">
    <source>
        <dbReference type="SAM" id="SignalP"/>
    </source>
</evidence>
<gene>
    <name evidence="2" type="ORF">N7G274_005679</name>
</gene>
<evidence type="ECO:0000313" key="2">
    <source>
        <dbReference type="EMBL" id="KAL2041297.1"/>
    </source>
</evidence>
<proteinExistence type="predicted"/>
<keyword evidence="3" id="KW-1185">Reference proteome</keyword>
<comment type="caution">
    <text evidence="2">The sequence shown here is derived from an EMBL/GenBank/DDBJ whole genome shotgun (WGS) entry which is preliminary data.</text>
</comment>
<reference evidence="2 3" key="1">
    <citation type="submission" date="2024-09" db="EMBL/GenBank/DDBJ databases">
        <title>Rethinking Asexuality: The Enigmatic Case of Functional Sexual Genes in Lepraria (Stereocaulaceae).</title>
        <authorList>
            <person name="Doellman M."/>
            <person name="Sun Y."/>
            <person name="Barcenas-Pena A."/>
            <person name="Lumbsch H.T."/>
            <person name="Grewe F."/>
        </authorList>
    </citation>
    <scope>NUCLEOTIDE SEQUENCE [LARGE SCALE GENOMIC DNA]</scope>
    <source>
        <strain evidence="2 3">Mercado 3170</strain>
    </source>
</reference>
<organism evidence="2 3">
    <name type="scientific">Stereocaulon virgatum</name>
    <dbReference type="NCBI Taxonomy" id="373712"/>
    <lineage>
        <taxon>Eukaryota</taxon>
        <taxon>Fungi</taxon>
        <taxon>Dikarya</taxon>
        <taxon>Ascomycota</taxon>
        <taxon>Pezizomycotina</taxon>
        <taxon>Lecanoromycetes</taxon>
        <taxon>OSLEUM clade</taxon>
        <taxon>Lecanoromycetidae</taxon>
        <taxon>Lecanorales</taxon>
        <taxon>Lecanorineae</taxon>
        <taxon>Stereocaulaceae</taxon>
        <taxon>Stereocaulon</taxon>
    </lineage>
</organism>
<dbReference type="Proteomes" id="UP001590950">
    <property type="component" value="Unassembled WGS sequence"/>
</dbReference>
<protein>
    <submittedName>
        <fullName evidence="2">Uncharacterized protein</fullName>
    </submittedName>
</protein>
<sequence length="182" mass="20220">MGPALHLPIYLILLCYSVQFYTFAVNPPKANNDGEPAFLCRSAEVWTRPVWPTNIRQYCSELLDNMAQTMPEVFDLHAPLHEFLPVGVTPADPDLIPVRTPWKLTYGPCTLAVTTLASISPGWVPEEVGPRCVDPHGYSAWFSIHDGAKAVLNHCLTEQKAGMSWTLSECILFFCSTLGNEN</sequence>